<accession>A0A242Z292</accession>
<sequence length="289" mass="34457">MKMVQLFIGAIALYLITGCTKMDTSKIEEELRSYDKKISLHLYSDRGLSYEKTDTLENIQFLNLVIHANDAFHNLSHNEKVKVLTDWKKEIDNQTLNTSFDCGDLTCSFDQGSVLVKDKKDIYSFSFKSAYTVMEKNDKHFEYIKSKEEEMSETFYFELNQKMEWFVLSLYNFKLRGYPFSYEEPYQKKKYFTRSFDEIVRYSDKIHELMVQTKQEKLIETSKRIQNYTRQYNEVYQPMRNKNKGEMDQLDILTYELAKELLVIAKAFPNPNMMDEKGKEFKDILTKDI</sequence>
<organism evidence="1 2">
    <name type="scientific">Bacillus wiedmannii</name>
    <dbReference type="NCBI Taxonomy" id="1890302"/>
    <lineage>
        <taxon>Bacteria</taxon>
        <taxon>Bacillati</taxon>
        <taxon>Bacillota</taxon>
        <taxon>Bacilli</taxon>
        <taxon>Bacillales</taxon>
        <taxon>Bacillaceae</taxon>
        <taxon>Bacillus</taxon>
        <taxon>Bacillus cereus group</taxon>
    </lineage>
</organism>
<reference evidence="1 2" key="1">
    <citation type="submission" date="2016-10" db="EMBL/GenBank/DDBJ databases">
        <title>Comparative genomics of Bacillus thuringiensis reveals a path to pathogens against multiple invertebrate hosts.</title>
        <authorList>
            <person name="Zheng J."/>
            <person name="Gao Q."/>
            <person name="Liu H."/>
            <person name="Peng D."/>
            <person name="Ruan L."/>
            <person name="Sun M."/>
        </authorList>
    </citation>
    <scope>NUCLEOTIDE SEQUENCE [LARGE SCALE GENOMIC DNA]</scope>
    <source>
        <strain evidence="1">BGSC 4BK1</strain>
    </source>
</reference>
<evidence type="ECO:0000313" key="1">
    <source>
        <dbReference type="EMBL" id="OTX86078.1"/>
    </source>
</evidence>
<gene>
    <name evidence="1" type="ORF">BK730_22160</name>
</gene>
<dbReference type="RefSeq" id="WP_088093266.1">
    <property type="nucleotide sequence ID" value="NZ_JARMNH010000064.1"/>
</dbReference>
<dbReference type="AlphaFoldDB" id="A0A242Z292"/>
<dbReference type="EMBL" id="NFDE01000059">
    <property type="protein sequence ID" value="OTX86078.1"/>
    <property type="molecule type" value="Genomic_DNA"/>
</dbReference>
<protein>
    <recommendedName>
        <fullName evidence="3">Lipoprotein</fullName>
    </recommendedName>
</protein>
<name>A0A242Z292_9BACI</name>
<evidence type="ECO:0000313" key="2">
    <source>
        <dbReference type="Proteomes" id="UP000194945"/>
    </source>
</evidence>
<comment type="caution">
    <text evidence="1">The sequence shown here is derived from an EMBL/GenBank/DDBJ whole genome shotgun (WGS) entry which is preliminary data.</text>
</comment>
<dbReference type="Proteomes" id="UP000194945">
    <property type="component" value="Unassembled WGS sequence"/>
</dbReference>
<evidence type="ECO:0008006" key="3">
    <source>
        <dbReference type="Google" id="ProtNLM"/>
    </source>
</evidence>
<proteinExistence type="predicted"/>
<dbReference type="PROSITE" id="PS51257">
    <property type="entry name" value="PROKAR_LIPOPROTEIN"/>
    <property type="match status" value="1"/>
</dbReference>